<evidence type="ECO:0000313" key="7">
    <source>
        <dbReference type="EMBL" id="OCH86520.1"/>
    </source>
</evidence>
<feature type="compositionally biased region" description="Acidic residues" evidence="6">
    <location>
        <begin position="301"/>
        <end position="314"/>
    </location>
</feature>
<dbReference type="GO" id="GO:0046872">
    <property type="term" value="F:metal ion binding"/>
    <property type="evidence" value="ECO:0007669"/>
    <property type="project" value="UniProtKB-KW"/>
</dbReference>
<feature type="region of interest" description="Disordered" evidence="6">
    <location>
        <begin position="280"/>
        <end position="314"/>
    </location>
</feature>
<dbReference type="Pfam" id="PF00503">
    <property type="entry name" value="G-alpha"/>
    <property type="match status" value="2"/>
</dbReference>
<dbReference type="Gene3D" id="3.40.50.300">
    <property type="entry name" value="P-loop containing nucleotide triphosphate hydrolases"/>
    <property type="match status" value="2"/>
</dbReference>
<dbReference type="PANTHER" id="PTHR10218:SF360">
    <property type="entry name" value="GUANINE NUCLEOTIDE-BINDING PROTEIN SUBUNIT ALPHA HOMOLOG"/>
    <property type="match status" value="1"/>
</dbReference>
<dbReference type="InterPro" id="IPR027417">
    <property type="entry name" value="P-loop_NTPase"/>
</dbReference>
<dbReference type="GO" id="GO:0005834">
    <property type="term" value="C:heterotrimeric G-protein complex"/>
    <property type="evidence" value="ECO:0007669"/>
    <property type="project" value="TreeGrafter"/>
</dbReference>
<dbReference type="GO" id="GO:0005737">
    <property type="term" value="C:cytoplasm"/>
    <property type="evidence" value="ECO:0007669"/>
    <property type="project" value="TreeGrafter"/>
</dbReference>
<dbReference type="Gene3D" id="1.10.400.10">
    <property type="entry name" value="GI Alpha 1, domain 2-like"/>
    <property type="match status" value="1"/>
</dbReference>
<feature type="region of interest" description="Disordered" evidence="6">
    <location>
        <begin position="119"/>
        <end position="184"/>
    </location>
</feature>
<keyword evidence="8" id="KW-1185">Reference proteome</keyword>
<dbReference type="SUPFAM" id="SSF52540">
    <property type="entry name" value="P-loop containing nucleoside triphosphate hydrolases"/>
    <property type="match status" value="1"/>
</dbReference>
<dbReference type="PANTHER" id="PTHR10218">
    <property type="entry name" value="GTP-BINDING PROTEIN ALPHA SUBUNIT"/>
    <property type="match status" value="1"/>
</dbReference>
<keyword evidence="5" id="KW-0460">Magnesium</keyword>
<organism evidence="7 8">
    <name type="scientific">Obba rivulosa</name>
    <dbReference type="NCBI Taxonomy" id="1052685"/>
    <lineage>
        <taxon>Eukaryota</taxon>
        <taxon>Fungi</taxon>
        <taxon>Dikarya</taxon>
        <taxon>Basidiomycota</taxon>
        <taxon>Agaricomycotina</taxon>
        <taxon>Agaricomycetes</taxon>
        <taxon>Polyporales</taxon>
        <taxon>Gelatoporiaceae</taxon>
        <taxon>Obba</taxon>
    </lineage>
</organism>
<evidence type="ECO:0000256" key="2">
    <source>
        <dbReference type="ARBA" id="ARBA00023134"/>
    </source>
</evidence>
<dbReference type="GO" id="GO:0031683">
    <property type="term" value="F:G-protein beta/gamma-subunit complex binding"/>
    <property type="evidence" value="ECO:0007669"/>
    <property type="project" value="InterPro"/>
</dbReference>
<accession>A0A8E2AW68</accession>
<dbReference type="SUPFAM" id="SSF47895">
    <property type="entry name" value="Transducin (alpha subunit), insertion domain"/>
    <property type="match status" value="1"/>
</dbReference>
<dbReference type="PRINTS" id="PR00318">
    <property type="entry name" value="GPROTEINA"/>
</dbReference>
<dbReference type="FunFam" id="3.40.50.300:FF:000720">
    <property type="entry name" value="Guanine nucleotide-binding protein G(k) subunit alpha"/>
    <property type="match status" value="1"/>
</dbReference>
<feature type="binding site" evidence="4">
    <location>
        <begin position="477"/>
        <end position="480"/>
    </location>
    <ligand>
        <name>GTP</name>
        <dbReference type="ChEBI" id="CHEBI:37565"/>
    </ligand>
</feature>
<dbReference type="InterPro" id="IPR011025">
    <property type="entry name" value="GproteinA_insert"/>
</dbReference>
<gene>
    <name evidence="7" type="ORF">OBBRIDRAFT_806722</name>
</gene>
<dbReference type="OrthoDB" id="5817230at2759"/>
<keyword evidence="1 4" id="KW-0547">Nucleotide-binding</keyword>
<evidence type="ECO:0000313" key="8">
    <source>
        <dbReference type="Proteomes" id="UP000250043"/>
    </source>
</evidence>
<dbReference type="GO" id="GO:0003924">
    <property type="term" value="F:GTPase activity"/>
    <property type="evidence" value="ECO:0007669"/>
    <property type="project" value="InterPro"/>
</dbReference>
<protein>
    <submittedName>
        <fullName evidence="7">G-alpha-domain-containing protein</fullName>
    </submittedName>
</protein>
<dbReference type="PROSITE" id="PS51882">
    <property type="entry name" value="G_ALPHA"/>
    <property type="match status" value="1"/>
</dbReference>
<evidence type="ECO:0000256" key="3">
    <source>
        <dbReference type="ARBA" id="ARBA00023224"/>
    </source>
</evidence>
<dbReference type="InterPro" id="IPR001019">
    <property type="entry name" value="Gprotein_alpha_su"/>
</dbReference>
<keyword evidence="2 4" id="KW-0342">GTP-binding</keyword>
<feature type="region of interest" description="Disordered" evidence="6">
    <location>
        <begin position="1"/>
        <end position="23"/>
    </location>
</feature>
<reference evidence="7 8" key="1">
    <citation type="submission" date="2016-07" db="EMBL/GenBank/DDBJ databases">
        <title>Draft genome of the white-rot fungus Obba rivulosa 3A-2.</title>
        <authorList>
            <consortium name="DOE Joint Genome Institute"/>
            <person name="Miettinen O."/>
            <person name="Riley R."/>
            <person name="Acob R."/>
            <person name="Barry K."/>
            <person name="Cullen D."/>
            <person name="De Vries R."/>
            <person name="Hainaut M."/>
            <person name="Hatakka A."/>
            <person name="Henrissat B."/>
            <person name="Hilden K."/>
            <person name="Kuo R."/>
            <person name="Labutti K."/>
            <person name="Lipzen A."/>
            <person name="Makela M.R."/>
            <person name="Sandor L."/>
            <person name="Spatafora J.W."/>
            <person name="Grigoriev I.V."/>
            <person name="Hibbett D.S."/>
        </authorList>
    </citation>
    <scope>NUCLEOTIDE SEQUENCE [LARGE SCALE GENOMIC DNA]</scope>
    <source>
        <strain evidence="7 8">3A-2</strain>
    </source>
</reference>
<dbReference type="EMBL" id="KV722524">
    <property type="protein sequence ID" value="OCH86520.1"/>
    <property type="molecule type" value="Genomic_DNA"/>
</dbReference>
<dbReference type="GO" id="GO:0007188">
    <property type="term" value="P:adenylate cyclase-modulating G protein-coupled receptor signaling pathway"/>
    <property type="evidence" value="ECO:0007669"/>
    <property type="project" value="TreeGrafter"/>
</dbReference>
<sequence>MAITVERDPLALALEPPTGESPAELWAREQREAQARSISHQIDDQIKAERDALRKRKKPIKVLLLGQSESGKSTTVKNFQLAYAYSSFLEERSAWRAVIHLNLIRSVNAILDLVTKATAPPPARARTPSAPAAPPPGLRRAASLQGRTISPPVPPATDLELDTDTDADLDADEPRDAEPAPPLTDAHRLLLLRLAPLRRVQRDLEQRLGAGSTEPVEQYSGGAAPWVRAGAGRRPREFFVTSRSGWRSALNRVKTSAVGRLSMGSRDEARVETASMVEEKRAWQQTVGSKRARPTSPFADMLDEGEREDGDEDVPVVESAAEVIASCAEDMAALWADASIRALLKHEDVRLEEGPGFFLNDVARVAARGYEPSDDDVVRARLRTMGVQEYRFVFERGGEAGREWLIYDVGGARSSRHAWFPYFDDINAIIFLAPISCFDETLAEDTNVNRLQDSMLLWKAVCSSKLLRKVQLILFLNKCDLLRAKLARGVRLVDYVSSYGDRPNDTRNAAKYFRQQFKELLTRHSPEKREFYSFLTTVVDTKATAVTVAAVREGIQRNHLKEAEFL</sequence>
<keyword evidence="3" id="KW-0807">Transducer</keyword>
<dbReference type="SMART" id="SM00275">
    <property type="entry name" value="G_alpha"/>
    <property type="match status" value="1"/>
</dbReference>
<keyword evidence="5" id="KW-0479">Metal-binding</keyword>
<feature type="binding site" evidence="5">
    <location>
        <position position="384"/>
    </location>
    <ligand>
        <name>Mg(2+)</name>
        <dbReference type="ChEBI" id="CHEBI:18420"/>
    </ligand>
</feature>
<dbReference type="Proteomes" id="UP000250043">
    <property type="component" value="Unassembled WGS sequence"/>
</dbReference>
<dbReference type="GO" id="GO:0001664">
    <property type="term" value="F:G protein-coupled receptor binding"/>
    <property type="evidence" value="ECO:0007669"/>
    <property type="project" value="TreeGrafter"/>
</dbReference>
<name>A0A8E2AW68_9APHY</name>
<evidence type="ECO:0000256" key="5">
    <source>
        <dbReference type="PIRSR" id="PIRSR601019-2"/>
    </source>
</evidence>
<evidence type="ECO:0000256" key="4">
    <source>
        <dbReference type="PIRSR" id="PIRSR601019-1"/>
    </source>
</evidence>
<evidence type="ECO:0000256" key="1">
    <source>
        <dbReference type="ARBA" id="ARBA00022741"/>
    </source>
</evidence>
<evidence type="ECO:0000256" key="6">
    <source>
        <dbReference type="SAM" id="MobiDB-lite"/>
    </source>
</evidence>
<proteinExistence type="predicted"/>
<dbReference type="GO" id="GO:0005525">
    <property type="term" value="F:GTP binding"/>
    <property type="evidence" value="ECO:0007669"/>
    <property type="project" value="UniProtKB-KW"/>
</dbReference>
<feature type="compositionally biased region" description="Acidic residues" evidence="6">
    <location>
        <begin position="159"/>
        <end position="171"/>
    </location>
</feature>
<dbReference type="AlphaFoldDB" id="A0A8E2AW68"/>